<dbReference type="EMBL" id="CM016560">
    <property type="protein sequence ID" value="TKV96489.1"/>
    <property type="molecule type" value="Genomic_DNA"/>
</dbReference>
<keyword evidence="3" id="KW-1185">Reference proteome</keyword>
<feature type="compositionally biased region" description="Low complexity" evidence="1">
    <location>
        <begin position="14"/>
        <end position="31"/>
    </location>
</feature>
<accession>A0A4U6T4B4</accession>
<sequence length="124" mass="12861">MVVAAPSSLPPPSSSQAPTPLSTPVPVSTSLGPPPRRTRVAGVAGGDDIARQHPWPAALGFPPRGVWRHRPPHTNAPASSLRPPPPRRSIHVSGASASCPGDISSDESGDDDVSEVKKLKTLMM</sequence>
<reference evidence="2" key="1">
    <citation type="submission" date="2019-03" db="EMBL/GenBank/DDBJ databases">
        <title>WGS assembly of Setaria viridis.</title>
        <authorList>
            <person name="Huang P."/>
            <person name="Jenkins J."/>
            <person name="Grimwood J."/>
            <person name="Barry K."/>
            <person name="Healey A."/>
            <person name="Mamidi S."/>
            <person name="Sreedasyam A."/>
            <person name="Shu S."/>
            <person name="Feldman M."/>
            <person name="Wu J."/>
            <person name="Yu Y."/>
            <person name="Chen C."/>
            <person name="Johnson J."/>
            <person name="Rokhsar D."/>
            <person name="Baxter I."/>
            <person name="Schmutz J."/>
            <person name="Brutnell T."/>
            <person name="Kellogg E."/>
        </authorList>
    </citation>
    <scope>NUCLEOTIDE SEQUENCE [LARGE SCALE GENOMIC DNA]</scope>
</reference>
<dbReference type="Gramene" id="TKV96489">
    <property type="protein sequence ID" value="TKV96489"/>
    <property type="gene ID" value="SEVIR_9G432100v2"/>
</dbReference>
<dbReference type="AlphaFoldDB" id="A0A4U6T4B4"/>
<evidence type="ECO:0000313" key="3">
    <source>
        <dbReference type="Proteomes" id="UP000298652"/>
    </source>
</evidence>
<feature type="region of interest" description="Disordered" evidence="1">
    <location>
        <begin position="1"/>
        <end position="124"/>
    </location>
</feature>
<proteinExistence type="predicted"/>
<gene>
    <name evidence="2" type="ORF">SEVIR_9G432100v2</name>
</gene>
<evidence type="ECO:0000256" key="1">
    <source>
        <dbReference type="SAM" id="MobiDB-lite"/>
    </source>
</evidence>
<evidence type="ECO:0000313" key="2">
    <source>
        <dbReference type="EMBL" id="TKV96489.1"/>
    </source>
</evidence>
<dbReference type="Proteomes" id="UP000298652">
    <property type="component" value="Chromosome 9"/>
</dbReference>
<protein>
    <submittedName>
        <fullName evidence="2">Uncharacterized protein</fullName>
    </submittedName>
</protein>
<organism evidence="2 3">
    <name type="scientific">Setaria viridis</name>
    <name type="common">Green bristlegrass</name>
    <name type="synonym">Setaria italica subsp. viridis</name>
    <dbReference type="NCBI Taxonomy" id="4556"/>
    <lineage>
        <taxon>Eukaryota</taxon>
        <taxon>Viridiplantae</taxon>
        <taxon>Streptophyta</taxon>
        <taxon>Embryophyta</taxon>
        <taxon>Tracheophyta</taxon>
        <taxon>Spermatophyta</taxon>
        <taxon>Magnoliopsida</taxon>
        <taxon>Liliopsida</taxon>
        <taxon>Poales</taxon>
        <taxon>Poaceae</taxon>
        <taxon>PACMAD clade</taxon>
        <taxon>Panicoideae</taxon>
        <taxon>Panicodae</taxon>
        <taxon>Paniceae</taxon>
        <taxon>Cenchrinae</taxon>
        <taxon>Setaria</taxon>
    </lineage>
</organism>
<feature type="compositionally biased region" description="Acidic residues" evidence="1">
    <location>
        <begin position="104"/>
        <end position="113"/>
    </location>
</feature>
<name>A0A4U6T4B4_SETVI</name>